<sequence>MKKFKLLLTLTILLVITACGTTDTAEEIDTNRGFDMWEYMTSPLDYEVEYDVYENDVKTDYYIETNKVFDNGDTYERRSATDRTTLFLNSSYILMKEPARDVEINRYVHLGDNHIFKSSDIDNCRVERFYPKYTVHDSTFDNVLMIDCLSKSGVKQELYYGYSEGIVAIYQNDNSVINEYIKVKEKRIFKKNIIN</sequence>
<dbReference type="EMBL" id="FPHN01000220">
    <property type="protein sequence ID" value="SFV67114.1"/>
    <property type="molecule type" value="Genomic_DNA"/>
</dbReference>
<reference evidence="1" key="1">
    <citation type="submission" date="2016-10" db="EMBL/GenBank/DDBJ databases">
        <authorList>
            <person name="de Groot N.N."/>
        </authorList>
    </citation>
    <scope>NUCLEOTIDE SEQUENCE</scope>
</reference>
<dbReference type="PROSITE" id="PS51257">
    <property type="entry name" value="PROKAR_LIPOPROTEIN"/>
    <property type="match status" value="1"/>
</dbReference>
<proteinExistence type="predicted"/>
<gene>
    <name evidence="1" type="ORF">MNB_SV-14-402</name>
</gene>
<dbReference type="AlphaFoldDB" id="A0A1W1CMW0"/>
<organism evidence="1">
    <name type="scientific">hydrothermal vent metagenome</name>
    <dbReference type="NCBI Taxonomy" id="652676"/>
    <lineage>
        <taxon>unclassified sequences</taxon>
        <taxon>metagenomes</taxon>
        <taxon>ecological metagenomes</taxon>
    </lineage>
</organism>
<protein>
    <submittedName>
        <fullName evidence="1">Uncharacterized protein</fullName>
    </submittedName>
</protein>
<accession>A0A1W1CMW0</accession>
<name>A0A1W1CMW0_9ZZZZ</name>
<evidence type="ECO:0000313" key="1">
    <source>
        <dbReference type="EMBL" id="SFV67114.1"/>
    </source>
</evidence>